<dbReference type="PANTHER" id="PTHR13194:SF18">
    <property type="entry name" value="COMPLEX I INTERMEDIATE-ASSOCIATED PROTEIN 30, MITOCHONDRIAL"/>
    <property type="match status" value="1"/>
</dbReference>
<accession>A7S7X8</accession>
<dbReference type="InterPro" id="IPR013857">
    <property type="entry name" value="NADH-UbQ_OxRdtase-assoc_prot30"/>
</dbReference>
<dbReference type="STRING" id="45351.A7S7X8"/>
<dbReference type="Proteomes" id="UP000001593">
    <property type="component" value="Unassembled WGS sequence"/>
</dbReference>
<dbReference type="EMBL" id="DS469595">
    <property type="protein sequence ID" value="EDO40199.1"/>
    <property type="molecule type" value="Genomic_DNA"/>
</dbReference>
<comment type="similarity">
    <text evidence="2">Belongs to the CIA30 family.</text>
</comment>
<evidence type="ECO:0000313" key="7">
    <source>
        <dbReference type="Proteomes" id="UP000001593"/>
    </source>
</evidence>
<reference evidence="6 7" key="1">
    <citation type="journal article" date="2007" name="Science">
        <title>Sea anemone genome reveals ancestral eumetazoan gene repertoire and genomic organization.</title>
        <authorList>
            <person name="Putnam N.H."/>
            <person name="Srivastava M."/>
            <person name="Hellsten U."/>
            <person name="Dirks B."/>
            <person name="Chapman J."/>
            <person name="Salamov A."/>
            <person name="Terry A."/>
            <person name="Shapiro H."/>
            <person name="Lindquist E."/>
            <person name="Kapitonov V.V."/>
            <person name="Jurka J."/>
            <person name="Genikhovich G."/>
            <person name="Grigoriev I.V."/>
            <person name="Lucas S.M."/>
            <person name="Steele R.E."/>
            <person name="Finnerty J.R."/>
            <person name="Technau U."/>
            <person name="Martindale M.Q."/>
            <person name="Rokhsar D.S."/>
        </authorList>
    </citation>
    <scope>NUCLEOTIDE SEQUENCE [LARGE SCALE GENOMIC DNA]</scope>
    <source>
        <strain evidence="7">CH2 X CH6</strain>
    </source>
</reference>
<dbReference type="InterPro" id="IPR039131">
    <property type="entry name" value="NDUFAF1"/>
</dbReference>
<name>A7S7X8_NEMVE</name>
<evidence type="ECO:0000259" key="5">
    <source>
        <dbReference type="Pfam" id="PF08547"/>
    </source>
</evidence>
<dbReference type="GO" id="GO:0006120">
    <property type="term" value="P:mitochondrial electron transport, NADH to ubiquinone"/>
    <property type="evidence" value="ECO:0000318"/>
    <property type="project" value="GO_Central"/>
</dbReference>
<dbReference type="PANTHER" id="PTHR13194">
    <property type="entry name" value="COMPLEX I INTERMEDIATE-ASSOCIATED PROTEIN 30"/>
    <property type="match status" value="1"/>
</dbReference>
<keyword evidence="3" id="KW-0496">Mitochondrion</keyword>
<keyword evidence="7" id="KW-1185">Reference proteome</keyword>
<keyword evidence="4" id="KW-0143">Chaperone</keyword>
<comment type="subcellular location">
    <subcellularLocation>
        <location evidence="1">Mitochondrion</location>
    </subcellularLocation>
</comment>
<dbReference type="HOGENOM" id="CLU_059028_2_2_1"/>
<dbReference type="AlphaFoldDB" id="A7S7X8"/>
<dbReference type="eggNOG" id="KOG2435">
    <property type="taxonomic scope" value="Eukaryota"/>
</dbReference>
<dbReference type="OrthoDB" id="42561at2759"/>
<organism evidence="6 7">
    <name type="scientific">Nematostella vectensis</name>
    <name type="common">Starlet sea anemone</name>
    <dbReference type="NCBI Taxonomy" id="45351"/>
    <lineage>
        <taxon>Eukaryota</taxon>
        <taxon>Metazoa</taxon>
        <taxon>Cnidaria</taxon>
        <taxon>Anthozoa</taxon>
        <taxon>Hexacorallia</taxon>
        <taxon>Actiniaria</taxon>
        <taxon>Edwardsiidae</taxon>
        <taxon>Nematostella</taxon>
    </lineage>
</organism>
<evidence type="ECO:0000256" key="4">
    <source>
        <dbReference type="ARBA" id="ARBA00023186"/>
    </source>
</evidence>
<dbReference type="PhylomeDB" id="A7S7X8"/>
<sequence>MLWDFKKKETMDKWVTITDKQFGGLSTAEFVPSKSGKAVFRGNLSTKLPKESEAKHTGVCAVRSQPQVDWKGRVVPYDTSEYDGIQMRIRGDGRTYALNIQPDSVRSDDLHQAFMYTRGGPYWETIRMPFSKFILTNSGYLQDHQMDIPRMRTFGITLADNNDGPFSLEIDYIKAVLYIYQPKHFQYQHDKSD</sequence>
<protein>
    <recommendedName>
        <fullName evidence="5">NADH:ubiquinone oxidoreductase intermediate-associated protein 30 domain-containing protein</fullName>
    </recommendedName>
</protein>
<evidence type="ECO:0000256" key="1">
    <source>
        <dbReference type="ARBA" id="ARBA00004173"/>
    </source>
</evidence>
<dbReference type="GO" id="GO:0051082">
    <property type="term" value="F:unfolded protein binding"/>
    <property type="evidence" value="ECO:0000318"/>
    <property type="project" value="GO_Central"/>
</dbReference>
<dbReference type="Gene3D" id="2.60.120.430">
    <property type="entry name" value="Galactose-binding lectin"/>
    <property type="match status" value="1"/>
</dbReference>
<dbReference type="KEGG" id="nve:5511853"/>
<dbReference type="FunCoup" id="A7S7X8">
    <property type="interactions" value="290"/>
</dbReference>
<dbReference type="InterPro" id="IPR008979">
    <property type="entry name" value="Galactose-bd-like_sf"/>
</dbReference>
<dbReference type="GO" id="GO:0005739">
    <property type="term" value="C:mitochondrion"/>
    <property type="evidence" value="ECO:0000318"/>
    <property type="project" value="GO_Central"/>
</dbReference>
<dbReference type="Pfam" id="PF08547">
    <property type="entry name" value="CIA30"/>
    <property type="match status" value="1"/>
</dbReference>
<feature type="domain" description="NADH:ubiquinone oxidoreductase intermediate-associated protein 30" evidence="5">
    <location>
        <begin position="3"/>
        <end position="170"/>
    </location>
</feature>
<proteinExistence type="inferred from homology"/>
<dbReference type="GO" id="GO:0032981">
    <property type="term" value="P:mitochondrial respiratory chain complex I assembly"/>
    <property type="evidence" value="ECO:0000318"/>
    <property type="project" value="GO_Central"/>
</dbReference>
<evidence type="ECO:0000256" key="3">
    <source>
        <dbReference type="ARBA" id="ARBA00023128"/>
    </source>
</evidence>
<evidence type="ECO:0000313" key="6">
    <source>
        <dbReference type="EMBL" id="EDO40199.1"/>
    </source>
</evidence>
<dbReference type="OMA" id="WIKAVAQ"/>
<dbReference type="SUPFAM" id="SSF49785">
    <property type="entry name" value="Galactose-binding domain-like"/>
    <property type="match status" value="1"/>
</dbReference>
<dbReference type="InParanoid" id="A7S7X8"/>
<gene>
    <name evidence="6" type="ORF">NEMVEDRAFT_v1g167541</name>
</gene>
<evidence type="ECO:0000256" key="2">
    <source>
        <dbReference type="ARBA" id="ARBA00007884"/>
    </source>
</evidence>